<accession>A0A150J3I3</accession>
<proteinExistence type="predicted"/>
<reference evidence="1 2" key="1">
    <citation type="journal article" date="2016" name="ISME J.">
        <title>Chasing the elusive Euryarchaeota class WSA2: genomes reveal a uniquely fastidious methyl-reducing methanogen.</title>
        <authorList>
            <person name="Nobu M.K."/>
            <person name="Narihiro T."/>
            <person name="Kuroda K."/>
            <person name="Mei R."/>
            <person name="Liu W.T."/>
        </authorList>
    </citation>
    <scope>NUCLEOTIDE SEQUENCE [LARGE SCALE GENOMIC DNA]</scope>
    <source>
        <strain evidence="1">U1lsi0528_Bin055</strain>
    </source>
</reference>
<protein>
    <submittedName>
        <fullName evidence="1">Uncharacterized protein</fullName>
    </submittedName>
</protein>
<gene>
    <name evidence="1" type="ORF">AMQ22_01163</name>
</gene>
<dbReference type="Proteomes" id="UP000075398">
    <property type="component" value="Unassembled WGS sequence"/>
</dbReference>
<dbReference type="AlphaFoldDB" id="A0A150J3I3"/>
<name>A0A150J3I3_9EURY</name>
<evidence type="ECO:0000313" key="1">
    <source>
        <dbReference type="EMBL" id="KYC51769.1"/>
    </source>
</evidence>
<comment type="caution">
    <text evidence="1">The sequence shown here is derived from an EMBL/GenBank/DDBJ whole genome shotgun (WGS) entry which is preliminary data.</text>
</comment>
<sequence length="120" mass="13232">MKKIFAIFIGLLFLVSTFALASAFSDNASYIYPNKTNYTIGEKVIVKSDSGYNALETPNGVLEYNSSSWDGPVLTMVWKAKNAGTVKFYSPKASVLIKVAMDKPTPMQQFMNILGFGKKD</sequence>
<evidence type="ECO:0000313" key="2">
    <source>
        <dbReference type="Proteomes" id="UP000075398"/>
    </source>
</evidence>
<organism evidence="1 2">
    <name type="scientific">Candidatus Methanofastidiosum methylothiophilum</name>
    <dbReference type="NCBI Taxonomy" id="1705564"/>
    <lineage>
        <taxon>Archaea</taxon>
        <taxon>Methanobacteriati</taxon>
        <taxon>Methanobacteriota</taxon>
        <taxon>Stenosarchaea group</taxon>
        <taxon>Candidatus Methanofastidiosia</taxon>
        <taxon>Candidatus Methanofastidiosales</taxon>
        <taxon>Candidatus Methanofastidiosaceae</taxon>
        <taxon>Candidatus Methanofastidiosum</taxon>
    </lineage>
</organism>
<dbReference type="EMBL" id="LNGC01000047">
    <property type="protein sequence ID" value="KYC51769.1"/>
    <property type="molecule type" value="Genomic_DNA"/>
</dbReference>